<name>A0ABY7EM28_MYAAR</name>
<organism evidence="1 2">
    <name type="scientific">Mya arenaria</name>
    <name type="common">Soft-shell clam</name>
    <dbReference type="NCBI Taxonomy" id="6604"/>
    <lineage>
        <taxon>Eukaryota</taxon>
        <taxon>Metazoa</taxon>
        <taxon>Spiralia</taxon>
        <taxon>Lophotrochozoa</taxon>
        <taxon>Mollusca</taxon>
        <taxon>Bivalvia</taxon>
        <taxon>Autobranchia</taxon>
        <taxon>Heteroconchia</taxon>
        <taxon>Euheterodonta</taxon>
        <taxon>Imparidentia</taxon>
        <taxon>Neoheterodontei</taxon>
        <taxon>Myida</taxon>
        <taxon>Myoidea</taxon>
        <taxon>Myidae</taxon>
        <taxon>Mya</taxon>
    </lineage>
</organism>
<dbReference type="Proteomes" id="UP001164746">
    <property type="component" value="Chromosome 6"/>
</dbReference>
<dbReference type="EMBL" id="CP111017">
    <property type="protein sequence ID" value="WAR09439.1"/>
    <property type="molecule type" value="Genomic_DNA"/>
</dbReference>
<evidence type="ECO:0000313" key="2">
    <source>
        <dbReference type="Proteomes" id="UP001164746"/>
    </source>
</evidence>
<keyword evidence="2" id="KW-1185">Reference proteome</keyword>
<sequence>MFIVIKLENKRGFYFSYFAYRSVRLSAWNSVWWNSLRRAFGFVRRWNCQFAA</sequence>
<evidence type="ECO:0000313" key="1">
    <source>
        <dbReference type="EMBL" id="WAR09439.1"/>
    </source>
</evidence>
<protein>
    <submittedName>
        <fullName evidence="1">Uncharacterized protein</fullName>
    </submittedName>
</protein>
<accession>A0ABY7EM28</accession>
<gene>
    <name evidence="1" type="ORF">MAR_019397</name>
</gene>
<reference evidence="1" key="1">
    <citation type="submission" date="2022-11" db="EMBL/GenBank/DDBJ databases">
        <title>Centuries of genome instability and evolution in soft-shell clam transmissible cancer (bioRxiv).</title>
        <authorList>
            <person name="Hart S.F.M."/>
            <person name="Yonemitsu M.A."/>
            <person name="Giersch R.M."/>
            <person name="Beal B.F."/>
            <person name="Arriagada G."/>
            <person name="Davis B.W."/>
            <person name="Ostrander E.A."/>
            <person name="Goff S.P."/>
            <person name="Metzger M.J."/>
        </authorList>
    </citation>
    <scope>NUCLEOTIDE SEQUENCE</scope>
    <source>
        <strain evidence="1">MELC-2E11</strain>
        <tissue evidence="1">Siphon/mantle</tissue>
    </source>
</reference>
<proteinExistence type="predicted"/>